<accession>A0ABN8FT20</accession>
<evidence type="ECO:0000313" key="5">
    <source>
        <dbReference type="EMBL" id="CAH1191908.1"/>
    </source>
</evidence>
<dbReference type="InterPro" id="IPR004888">
    <property type="entry name" value="Glycoside_hydrolase_63"/>
</dbReference>
<evidence type="ECO:0000256" key="2">
    <source>
        <dbReference type="ARBA" id="ARBA00022801"/>
    </source>
</evidence>
<dbReference type="PANTHER" id="PTHR10412">
    <property type="entry name" value="MANNOSYL-OLIGOSACCHARIDE GLUCOSIDASE"/>
    <property type="match status" value="1"/>
</dbReference>
<feature type="domain" description="Mannosylglycerate hydrolase MGH1-like glycoside hydrolase" evidence="4">
    <location>
        <begin position="479"/>
        <end position="800"/>
    </location>
</feature>
<proteinExistence type="inferred from homology"/>
<dbReference type="Pfam" id="PF22422">
    <property type="entry name" value="MGH1-like_GH"/>
    <property type="match status" value="1"/>
</dbReference>
<dbReference type="InterPro" id="IPR012341">
    <property type="entry name" value="6hp_glycosidase-like_sf"/>
</dbReference>
<name>A0ABN8FT20_9BACL</name>
<keyword evidence="6" id="KW-1185">Reference proteome</keyword>
<evidence type="ECO:0000259" key="4">
    <source>
        <dbReference type="Pfam" id="PF22422"/>
    </source>
</evidence>
<comment type="caution">
    <text evidence="5">The sequence shown here is derived from an EMBL/GenBank/DDBJ whole genome shotgun (WGS) entry which is preliminary data.</text>
</comment>
<dbReference type="Gene3D" id="1.50.10.10">
    <property type="match status" value="1"/>
</dbReference>
<keyword evidence="2" id="KW-0378">Hydrolase</keyword>
<dbReference type="RefSeq" id="WP_236283990.1">
    <property type="nucleotide sequence ID" value="NZ_CAKMMW010000001.1"/>
</dbReference>
<dbReference type="InterPro" id="IPR008928">
    <property type="entry name" value="6-hairpin_glycosidase_sf"/>
</dbReference>
<evidence type="ECO:0000256" key="1">
    <source>
        <dbReference type="ARBA" id="ARBA00010833"/>
    </source>
</evidence>
<sequence length="903" mass="102857">MQNLVGTHDQKGLPSWGPFTKKYMGISHIANSEQGIRFDLSVFPGFYRRKVDIPSVMWESGYHPWEASPDLSYYSHRHELEWKDQVYADIAYASAGADIRLIRCKLVNRTEAEQNLVLHWMASLHLPQVHSHGKVLQIVEVEHPEGAVWLDALDYEDLVFATPRITDRLVYDGLYRAEVRAEQFVKGSGIGMGFAQEKGDQVSYQINLSQTLSDAELGLRFRLPKGESVRFSIAGHWAGSVELLGTGKAEVVEVNIGRCLPGTLRLDLIAQSEGSRHLELDGIFLVERAQKDLVKFNLVSTNVHPELIQGPVPNSLILQYEGIDHVYGMLWQFEDYEIKQYHTDELDRFMRHNVHHHVHPILKGEGEGHFTNVYLRPIPLSAQSEKTLYGMVTSGSLDEVNRVIVDWNVESPQYLNAFVEGESKIAAFEHEVQPEGKQFAFSQQLLSATLLTNIVYPVYTKRSYIRHYTPGRWWDCLYTWDSGFVGLGLAQLDTQRAIECLNAYMTDPGDTQAAFIHHGSMVPVQHYLFLELWNKTQSKELLEHFYPRLRQYYLFYAGKSEGSATRTLQSGLLKTWDYFYNSGGWDDYPPQVHVHKQKLRAEVAPISNSCHGIRIAKILKMAATAIGRLQDHVKEYDNDIASFSSSIQQNSWDEEAGYFGYVVHDQQGNPTGLLRHESGHNYNMGLDGAYPLVAGITSKEQEDRLLDYLQDPSRLWSPIGLSTVDQSAPYYRADGYWNGAVWMPHQWFMWKAMLSHGRSEGAHRIAYTALGLWKKEAEQTYNCYEHFIVQSGRGAGWHHFGGLSTPVLNWFAAYYRPGTLTCGYDVWVSTSEFSKGNTSLYAEIRYFGDSTHEHTIIACMNFGHQYRVLWNGQEIKVTSLSDGTLEIRLPGEIEGRLSIEALE</sequence>
<reference evidence="5" key="1">
    <citation type="submission" date="2022-01" db="EMBL/GenBank/DDBJ databases">
        <authorList>
            <person name="Criscuolo A."/>
        </authorList>
    </citation>
    <scope>NUCLEOTIDE SEQUENCE</scope>
    <source>
        <strain evidence="5">CIP111891</strain>
    </source>
</reference>
<evidence type="ECO:0000256" key="3">
    <source>
        <dbReference type="ARBA" id="ARBA00023295"/>
    </source>
</evidence>
<dbReference type="SUPFAM" id="SSF48208">
    <property type="entry name" value="Six-hairpin glycosidases"/>
    <property type="match status" value="1"/>
</dbReference>
<gene>
    <name evidence="5" type="ORF">PAECIP111891_00137</name>
</gene>
<protein>
    <recommendedName>
        <fullName evidence="4">Mannosylglycerate hydrolase MGH1-like glycoside hydrolase domain-containing protein</fullName>
    </recommendedName>
</protein>
<organism evidence="5 6">
    <name type="scientific">Paenibacillus allorhizoplanae</name>
    <dbReference type="NCBI Taxonomy" id="2905648"/>
    <lineage>
        <taxon>Bacteria</taxon>
        <taxon>Bacillati</taxon>
        <taxon>Bacillota</taxon>
        <taxon>Bacilli</taxon>
        <taxon>Bacillales</taxon>
        <taxon>Paenibacillaceae</taxon>
        <taxon>Paenibacillus</taxon>
    </lineage>
</organism>
<comment type="similarity">
    <text evidence="1">Belongs to the glycosyl hydrolase 63 family.</text>
</comment>
<keyword evidence="3" id="KW-0326">Glycosidase</keyword>
<dbReference type="PANTHER" id="PTHR10412:SF11">
    <property type="entry name" value="MANNOSYL-OLIGOSACCHARIDE GLUCOSIDASE"/>
    <property type="match status" value="1"/>
</dbReference>
<evidence type="ECO:0000313" key="6">
    <source>
        <dbReference type="Proteomes" id="UP000838821"/>
    </source>
</evidence>
<dbReference type="EMBL" id="CAKMMW010000001">
    <property type="protein sequence ID" value="CAH1191908.1"/>
    <property type="molecule type" value="Genomic_DNA"/>
</dbReference>
<dbReference type="Proteomes" id="UP000838821">
    <property type="component" value="Unassembled WGS sequence"/>
</dbReference>
<dbReference type="InterPro" id="IPR054491">
    <property type="entry name" value="MGH1-like_GH"/>
</dbReference>